<dbReference type="AlphaFoldDB" id="A0A0R2AEV0"/>
<dbReference type="InterPro" id="IPR029044">
    <property type="entry name" value="Nucleotide-diphossugar_trans"/>
</dbReference>
<protein>
    <submittedName>
        <fullName evidence="1">Uncharacterized protein</fullName>
    </submittedName>
</protein>
<sequence>MEGLSMEVKVTVVVIDRGSPQVKLTKCLESVAKQTLVDKEILLISPKTELDAAVDMHLVQPATVSFSQLLRLVAKYAQGEFISILEAENFYLDEQALAKNLADLATNKADLGVAPLVVLDQGTFYFKTNPTNVHKLVTTNNIIPYMRLFEAFRYVQGSLFSRELLVDVLAEQAVKTEQQLLYYLVHACQKAVLLPETLCCFVLTEDHQLPVFKWEEDYQYSNAQSFVQAIKQSDYHEEILDRIQLTIGVR</sequence>
<dbReference type="EMBL" id="AYYP01000012">
    <property type="protein sequence ID" value="KRM65616.1"/>
    <property type="molecule type" value="Genomic_DNA"/>
</dbReference>
<keyword evidence="2" id="KW-1185">Reference proteome</keyword>
<accession>A0A0R2AEV0</accession>
<comment type="caution">
    <text evidence="1">The sequence shown here is derived from an EMBL/GenBank/DDBJ whole genome shotgun (WGS) entry which is preliminary data.</text>
</comment>
<name>A0A0R2AEV0_9LACO</name>
<evidence type="ECO:0000313" key="1">
    <source>
        <dbReference type="EMBL" id="KRM65616.1"/>
    </source>
</evidence>
<organism evidence="1 2">
    <name type="scientific">Ligilactobacillus agilis DSM 20509</name>
    <dbReference type="NCBI Taxonomy" id="1423718"/>
    <lineage>
        <taxon>Bacteria</taxon>
        <taxon>Bacillati</taxon>
        <taxon>Bacillota</taxon>
        <taxon>Bacilli</taxon>
        <taxon>Lactobacillales</taxon>
        <taxon>Lactobacillaceae</taxon>
        <taxon>Ligilactobacillus</taxon>
    </lineage>
</organism>
<gene>
    <name evidence="1" type="ORF">FC14_GL001299</name>
</gene>
<dbReference type="PATRIC" id="fig|1423718.3.peg.1360"/>
<reference evidence="1 2" key="1">
    <citation type="journal article" date="2015" name="Genome Announc.">
        <title>Expanding the biotechnology potential of lactobacilli through comparative genomics of 213 strains and associated genera.</title>
        <authorList>
            <person name="Sun Z."/>
            <person name="Harris H.M."/>
            <person name="McCann A."/>
            <person name="Guo C."/>
            <person name="Argimon S."/>
            <person name="Zhang W."/>
            <person name="Yang X."/>
            <person name="Jeffery I.B."/>
            <person name="Cooney J.C."/>
            <person name="Kagawa T.F."/>
            <person name="Liu W."/>
            <person name="Song Y."/>
            <person name="Salvetti E."/>
            <person name="Wrobel A."/>
            <person name="Rasinkangas P."/>
            <person name="Parkhill J."/>
            <person name="Rea M.C."/>
            <person name="O'Sullivan O."/>
            <person name="Ritari J."/>
            <person name="Douillard F.P."/>
            <person name="Paul Ross R."/>
            <person name="Yang R."/>
            <person name="Briner A.E."/>
            <person name="Felis G.E."/>
            <person name="de Vos W.M."/>
            <person name="Barrangou R."/>
            <person name="Klaenhammer T.R."/>
            <person name="Caufield P.W."/>
            <person name="Cui Y."/>
            <person name="Zhang H."/>
            <person name="O'Toole P.W."/>
        </authorList>
    </citation>
    <scope>NUCLEOTIDE SEQUENCE [LARGE SCALE GENOMIC DNA]</scope>
    <source>
        <strain evidence="1 2">DSM 20509</strain>
    </source>
</reference>
<dbReference type="Proteomes" id="UP000051008">
    <property type="component" value="Unassembled WGS sequence"/>
</dbReference>
<proteinExistence type="predicted"/>
<evidence type="ECO:0000313" key="2">
    <source>
        <dbReference type="Proteomes" id="UP000051008"/>
    </source>
</evidence>
<dbReference type="Gene3D" id="3.90.550.10">
    <property type="entry name" value="Spore Coat Polysaccharide Biosynthesis Protein SpsA, Chain A"/>
    <property type="match status" value="1"/>
</dbReference>
<dbReference type="SUPFAM" id="SSF53448">
    <property type="entry name" value="Nucleotide-diphospho-sugar transferases"/>
    <property type="match status" value="1"/>
</dbReference>